<feature type="transmembrane region" description="Helical" evidence="1">
    <location>
        <begin position="94"/>
        <end position="114"/>
    </location>
</feature>
<comment type="caution">
    <text evidence="2">The sequence shown here is derived from an EMBL/GenBank/DDBJ whole genome shotgun (WGS) entry which is preliminary data.</text>
</comment>
<protein>
    <submittedName>
        <fullName evidence="2">Uncharacterized protein</fullName>
    </submittedName>
</protein>
<evidence type="ECO:0000313" key="2">
    <source>
        <dbReference type="EMBL" id="MBB4759894.1"/>
    </source>
</evidence>
<dbReference type="RefSeq" id="WP_184989234.1">
    <property type="nucleotide sequence ID" value="NZ_BOMK01000029.1"/>
</dbReference>
<dbReference type="AlphaFoldDB" id="A0A7W7HSB3"/>
<keyword evidence="1" id="KW-0472">Membrane</keyword>
<evidence type="ECO:0000256" key="1">
    <source>
        <dbReference type="SAM" id="Phobius"/>
    </source>
</evidence>
<dbReference type="Proteomes" id="UP000578112">
    <property type="component" value="Unassembled WGS sequence"/>
</dbReference>
<accession>A0A7W7HSB3</accession>
<sequence length="230" mass="24086">MIKLSIGAPPAQKVVGAVFGLLFAAGGAAFLVLPLIADNWLGSVISADESCPSADELAGIPRDLLPESVRDCVSNGSWFTGGSGFDDGIGAMRLIGLIGIPFIVIGLYLALSALRTAAWLEGTRATVRRAFRARTVDLATATITVGALAFRRNRETSRETIERLPTLIARDPAGGPTITIPLHGVGMTQLPPPELRALAQAIEANPDGDARNLAAQLRTMADNPLGVLVR</sequence>
<keyword evidence="1" id="KW-1133">Transmembrane helix</keyword>
<reference evidence="2 3" key="1">
    <citation type="submission" date="2020-08" db="EMBL/GenBank/DDBJ databases">
        <title>Sequencing the genomes of 1000 actinobacteria strains.</title>
        <authorList>
            <person name="Klenk H.-P."/>
        </authorList>
    </citation>
    <scope>NUCLEOTIDE SEQUENCE [LARGE SCALE GENOMIC DNA]</scope>
    <source>
        <strain evidence="2 3">DSM 43149</strain>
    </source>
</reference>
<feature type="transmembrane region" description="Helical" evidence="1">
    <location>
        <begin position="14"/>
        <end position="37"/>
    </location>
</feature>
<organism evidence="2 3">
    <name type="scientific">Actinoplanes digitatis</name>
    <dbReference type="NCBI Taxonomy" id="1868"/>
    <lineage>
        <taxon>Bacteria</taxon>
        <taxon>Bacillati</taxon>
        <taxon>Actinomycetota</taxon>
        <taxon>Actinomycetes</taxon>
        <taxon>Micromonosporales</taxon>
        <taxon>Micromonosporaceae</taxon>
        <taxon>Actinoplanes</taxon>
    </lineage>
</organism>
<dbReference type="EMBL" id="JACHNH010000001">
    <property type="protein sequence ID" value="MBB4759894.1"/>
    <property type="molecule type" value="Genomic_DNA"/>
</dbReference>
<gene>
    <name evidence="2" type="ORF">BJ971_000450</name>
</gene>
<keyword evidence="1" id="KW-0812">Transmembrane</keyword>
<evidence type="ECO:0000313" key="3">
    <source>
        <dbReference type="Proteomes" id="UP000578112"/>
    </source>
</evidence>
<name>A0A7W7HSB3_9ACTN</name>
<keyword evidence="3" id="KW-1185">Reference proteome</keyword>
<proteinExistence type="predicted"/>